<accession>A0A319EHL6</accession>
<comment type="similarity">
    <text evidence="1">Belongs to the heat shock protein 70 family.</text>
</comment>
<organism evidence="4 5">
    <name type="scientific">Aspergillus sclerotiicarbonarius (strain CBS 121057 / IBT 28362)</name>
    <dbReference type="NCBI Taxonomy" id="1448318"/>
    <lineage>
        <taxon>Eukaryota</taxon>
        <taxon>Fungi</taxon>
        <taxon>Dikarya</taxon>
        <taxon>Ascomycota</taxon>
        <taxon>Pezizomycotina</taxon>
        <taxon>Eurotiomycetes</taxon>
        <taxon>Eurotiomycetidae</taxon>
        <taxon>Eurotiales</taxon>
        <taxon>Aspergillaceae</taxon>
        <taxon>Aspergillus</taxon>
        <taxon>Aspergillus subgen. Circumdati</taxon>
    </lineage>
</organism>
<dbReference type="SUPFAM" id="SSF53067">
    <property type="entry name" value="Actin-like ATPase domain"/>
    <property type="match status" value="1"/>
</dbReference>
<keyword evidence="3" id="KW-0067">ATP-binding</keyword>
<dbReference type="Gene3D" id="3.30.420.40">
    <property type="match status" value="2"/>
</dbReference>
<dbReference type="InterPro" id="IPR013126">
    <property type="entry name" value="Hsp_70_fam"/>
</dbReference>
<sequence>MPGIDVGVMYSSVSALQHNKVKIIPDAQGRKRIPTASLLQDHEVDRANAPNLALPPLDEQRLSVIMTRLKALAESFLGQPVQQAVITVPASSGDRHRQITRDAGSKAGLQVLRLLNSSAAAAMAHSYFHPRSHDQTIVLEVGQGLFETVSTAGDDSLGGSAYDAQICTIFGSNIQHGTHGTAFETCEQLKILLSTSRGRLSDHDILIARNLFNSMCETIFRSTVELVKRVLLDAKINKSDVNELVLVGGSVRIPGLQSAISAYFDRSQHSIRYPKLAGARGAALIAETLTGATPHPRFLTLDAVFHPIRLELSPGFLVQICVRNASYPLDVSNSVAVRNRRYLPQYLRVFEGDGSSTKAIGSFNLTTLRSWSSVSNELILKIDVGVNTDGIVVASLACRDSESGTEITVLLDKNFPLGNDDEDH</sequence>
<dbReference type="VEuPathDB" id="FungiDB:BO78DRAFT_439159"/>
<dbReference type="Pfam" id="PF00012">
    <property type="entry name" value="HSP70"/>
    <property type="match status" value="1"/>
</dbReference>
<evidence type="ECO:0000313" key="5">
    <source>
        <dbReference type="Proteomes" id="UP000248423"/>
    </source>
</evidence>
<gene>
    <name evidence="4" type="ORF">BO78DRAFT_439159</name>
</gene>
<dbReference type="InterPro" id="IPR029047">
    <property type="entry name" value="HSP70_peptide-bd_sf"/>
</dbReference>
<evidence type="ECO:0000256" key="1">
    <source>
        <dbReference type="ARBA" id="ARBA00007381"/>
    </source>
</evidence>
<dbReference type="PANTHER" id="PTHR19375">
    <property type="entry name" value="HEAT SHOCK PROTEIN 70KDA"/>
    <property type="match status" value="1"/>
</dbReference>
<evidence type="ECO:0000313" key="4">
    <source>
        <dbReference type="EMBL" id="PYI09140.1"/>
    </source>
</evidence>
<dbReference type="STRING" id="1448318.A0A319EHL6"/>
<protein>
    <submittedName>
        <fullName evidence="4">Actin-like ATPase domain-containing protein</fullName>
    </submittedName>
</protein>
<keyword evidence="5" id="KW-1185">Reference proteome</keyword>
<dbReference type="FunFam" id="3.30.420.40:FF:000545">
    <property type="entry name" value="Endoplasmic reticulum chaperone BiP"/>
    <property type="match status" value="1"/>
</dbReference>
<proteinExistence type="inferred from homology"/>
<dbReference type="EMBL" id="KZ826329">
    <property type="protein sequence ID" value="PYI09140.1"/>
    <property type="molecule type" value="Genomic_DNA"/>
</dbReference>
<keyword evidence="2" id="KW-0547">Nucleotide-binding</keyword>
<name>A0A319EHL6_ASPSB</name>
<dbReference type="GO" id="GO:0140662">
    <property type="term" value="F:ATP-dependent protein folding chaperone"/>
    <property type="evidence" value="ECO:0007669"/>
    <property type="project" value="InterPro"/>
</dbReference>
<evidence type="ECO:0000256" key="3">
    <source>
        <dbReference type="ARBA" id="ARBA00022840"/>
    </source>
</evidence>
<dbReference type="AlphaFoldDB" id="A0A319EHL6"/>
<dbReference type="Gene3D" id="3.90.640.10">
    <property type="entry name" value="Actin, Chain A, domain 4"/>
    <property type="match status" value="1"/>
</dbReference>
<dbReference type="InterPro" id="IPR043129">
    <property type="entry name" value="ATPase_NBD"/>
</dbReference>
<reference evidence="4 5" key="1">
    <citation type="submission" date="2018-02" db="EMBL/GenBank/DDBJ databases">
        <title>The genomes of Aspergillus section Nigri reveals drivers in fungal speciation.</title>
        <authorList>
            <consortium name="DOE Joint Genome Institute"/>
            <person name="Vesth T.C."/>
            <person name="Nybo J."/>
            <person name="Theobald S."/>
            <person name="Brandl J."/>
            <person name="Frisvad J.C."/>
            <person name="Nielsen K.F."/>
            <person name="Lyhne E.K."/>
            <person name="Kogle M.E."/>
            <person name="Kuo A."/>
            <person name="Riley R."/>
            <person name="Clum A."/>
            <person name="Nolan M."/>
            <person name="Lipzen A."/>
            <person name="Salamov A."/>
            <person name="Henrissat B."/>
            <person name="Wiebenga A."/>
            <person name="De vries R.P."/>
            <person name="Grigoriev I.V."/>
            <person name="Mortensen U.H."/>
            <person name="Andersen M.R."/>
            <person name="Baker S.E."/>
        </authorList>
    </citation>
    <scope>NUCLEOTIDE SEQUENCE [LARGE SCALE GENOMIC DNA]</scope>
    <source>
        <strain evidence="4 5">CBS 121057</strain>
    </source>
</reference>
<dbReference type="SUPFAM" id="SSF100920">
    <property type="entry name" value="Heat shock protein 70kD (HSP70), peptide-binding domain"/>
    <property type="match status" value="1"/>
</dbReference>
<evidence type="ECO:0000256" key="2">
    <source>
        <dbReference type="ARBA" id="ARBA00022741"/>
    </source>
</evidence>
<dbReference type="OrthoDB" id="4509421at2759"/>
<dbReference type="Proteomes" id="UP000248423">
    <property type="component" value="Unassembled WGS sequence"/>
</dbReference>
<dbReference type="GO" id="GO:0005524">
    <property type="term" value="F:ATP binding"/>
    <property type="evidence" value="ECO:0007669"/>
    <property type="project" value="UniProtKB-KW"/>
</dbReference>